<dbReference type="GO" id="GO:0004719">
    <property type="term" value="F:protein-L-isoaspartate (D-aspartate) O-methyltransferase activity"/>
    <property type="evidence" value="ECO:0007669"/>
    <property type="project" value="InterPro"/>
</dbReference>
<evidence type="ECO:0000256" key="2">
    <source>
        <dbReference type="ARBA" id="ARBA00013346"/>
    </source>
</evidence>
<dbReference type="AlphaFoldDB" id="A0A378UJF6"/>
<comment type="similarity">
    <text evidence="1">Belongs to the methyltransferase superfamily. L-isoaspartyl/D-aspartyl protein methyltransferase family.</text>
</comment>
<keyword evidence="5" id="KW-1185">Reference proteome</keyword>
<evidence type="ECO:0000256" key="3">
    <source>
        <dbReference type="ARBA" id="ARBA00030757"/>
    </source>
</evidence>
<keyword evidence="4" id="KW-0808">Transferase</keyword>
<dbReference type="PANTHER" id="PTHR11579">
    <property type="entry name" value="PROTEIN-L-ISOASPARTATE O-METHYLTRANSFERASE"/>
    <property type="match status" value="1"/>
</dbReference>
<dbReference type="InterPro" id="IPR029063">
    <property type="entry name" value="SAM-dependent_MTases_sf"/>
</dbReference>
<dbReference type="SUPFAM" id="SSF53335">
    <property type="entry name" value="S-adenosyl-L-methionine-dependent methyltransferases"/>
    <property type="match status" value="1"/>
</dbReference>
<dbReference type="CDD" id="cd02440">
    <property type="entry name" value="AdoMet_MTases"/>
    <property type="match status" value="1"/>
</dbReference>
<proteinExistence type="inferred from homology"/>
<protein>
    <recommendedName>
        <fullName evidence="2">Protein-L-isoaspartate O-methyltransferase</fullName>
    </recommendedName>
    <alternativeName>
        <fullName evidence="3">Protein L-isoaspartyl methyltransferase</fullName>
    </alternativeName>
</protein>
<accession>A0A378UJF6</accession>
<dbReference type="EMBL" id="UGQS01000002">
    <property type="protein sequence ID" value="STZ77467.1"/>
    <property type="molecule type" value="Genomic_DNA"/>
</dbReference>
<dbReference type="RefSeq" id="WP_066077616.1">
    <property type="nucleotide sequence ID" value="NZ_CP181246.1"/>
</dbReference>
<gene>
    <name evidence="4" type="primary">pcm</name>
    <name evidence="4" type="ORF">NCTC10295_02285</name>
</gene>
<reference evidence="4 5" key="1">
    <citation type="submission" date="2018-06" db="EMBL/GenBank/DDBJ databases">
        <authorList>
            <consortium name="Pathogen Informatics"/>
            <person name="Doyle S."/>
        </authorList>
    </citation>
    <scope>NUCLEOTIDE SEQUENCE [LARGE SCALE GENOMIC DNA]</scope>
    <source>
        <strain evidence="4 5">NCTC10295</strain>
    </source>
</reference>
<evidence type="ECO:0000256" key="1">
    <source>
        <dbReference type="ARBA" id="ARBA00005369"/>
    </source>
</evidence>
<organism evidence="4 5">
    <name type="scientific">Bergeriella denitrificans</name>
    <name type="common">Neisseria denitrificans</name>
    <dbReference type="NCBI Taxonomy" id="494"/>
    <lineage>
        <taxon>Bacteria</taxon>
        <taxon>Pseudomonadati</taxon>
        <taxon>Pseudomonadota</taxon>
        <taxon>Betaproteobacteria</taxon>
        <taxon>Neisseriales</taxon>
        <taxon>Neisseriaceae</taxon>
        <taxon>Bergeriella</taxon>
    </lineage>
</organism>
<name>A0A378UJF6_BERDE</name>
<dbReference type="GO" id="GO:0005737">
    <property type="term" value="C:cytoplasm"/>
    <property type="evidence" value="ECO:0007669"/>
    <property type="project" value="TreeGrafter"/>
</dbReference>
<evidence type="ECO:0000313" key="5">
    <source>
        <dbReference type="Proteomes" id="UP000254651"/>
    </source>
</evidence>
<dbReference type="InterPro" id="IPR000682">
    <property type="entry name" value="PCMT"/>
</dbReference>
<dbReference type="PANTHER" id="PTHR11579:SF18">
    <property type="entry name" value="PROTEIN-L-ISOASPARTATE O-METHYLTRANSFERASE"/>
    <property type="match status" value="1"/>
</dbReference>
<sequence>MDFEKMRFNMVEQQIRPWDVLDFDVLDALMEIPRERFVPERLQGLAYADTELPLDNGAAMLEPKVVARLVQGLQLSKQDKVLEIGTGSGYATALLSALAGEVVTCDTDAAQQQKAQNVLEDLGCPNVIFTQHDGLQAASAYAPFDVVYVGGSVEAVPELLKQQLNAGGRIVAIVGSAPVQRAVLLTQTADGFSEKVLFDTVAAPLDNGASAADCFDFF</sequence>
<dbReference type="Gene3D" id="3.40.50.150">
    <property type="entry name" value="Vaccinia Virus protein VP39"/>
    <property type="match status" value="1"/>
</dbReference>
<evidence type="ECO:0000313" key="4">
    <source>
        <dbReference type="EMBL" id="STZ77467.1"/>
    </source>
</evidence>
<dbReference type="Proteomes" id="UP000254651">
    <property type="component" value="Unassembled WGS sequence"/>
</dbReference>
<keyword evidence="4" id="KW-0489">Methyltransferase</keyword>
<dbReference type="GO" id="GO:0032259">
    <property type="term" value="P:methylation"/>
    <property type="evidence" value="ECO:0007669"/>
    <property type="project" value="UniProtKB-KW"/>
</dbReference>
<dbReference type="Pfam" id="PF01135">
    <property type="entry name" value="PCMT"/>
    <property type="match status" value="1"/>
</dbReference>